<keyword evidence="3" id="KW-0812">Transmembrane</keyword>
<reference evidence="9" key="2">
    <citation type="submission" date="2014-07" db="EMBL/GenBank/DDBJ databases">
        <authorList>
            <person name="Hull J."/>
        </authorList>
    </citation>
    <scope>NUCLEOTIDE SEQUENCE</scope>
</reference>
<feature type="region of interest" description="Disordered" evidence="8">
    <location>
        <begin position="652"/>
        <end position="704"/>
    </location>
</feature>
<keyword evidence="6" id="KW-0472">Membrane</keyword>
<dbReference type="GO" id="GO:0030867">
    <property type="term" value="C:rough endoplasmic reticulum membrane"/>
    <property type="evidence" value="ECO:0007669"/>
    <property type="project" value="UniProtKB-SubCell"/>
</dbReference>
<dbReference type="GO" id="GO:0023041">
    <property type="term" value="P:neuronal signal transduction"/>
    <property type="evidence" value="ECO:0007669"/>
    <property type="project" value="InterPro"/>
</dbReference>
<accession>A0A0A9X5M5</accession>
<evidence type="ECO:0000256" key="1">
    <source>
        <dbReference type="ARBA" id="ARBA00004232"/>
    </source>
</evidence>
<dbReference type="GO" id="GO:0006935">
    <property type="term" value="P:chemotaxis"/>
    <property type="evidence" value="ECO:0007669"/>
    <property type="project" value="TreeGrafter"/>
</dbReference>
<dbReference type="PANTHER" id="PTHR13289:SF3">
    <property type="entry name" value="BIFOCAL, ISOFORM F"/>
    <property type="match status" value="1"/>
</dbReference>
<feature type="compositionally biased region" description="Low complexity" evidence="8">
    <location>
        <begin position="428"/>
        <end position="443"/>
    </location>
</feature>
<dbReference type="PANTHER" id="PTHR13289">
    <property type="entry name" value="PROTEIN PHOSPHATASE 1-BINDING PROTEIN BIFOCAL"/>
    <property type="match status" value="1"/>
</dbReference>
<evidence type="ECO:0000256" key="4">
    <source>
        <dbReference type="ARBA" id="ARBA00022824"/>
    </source>
</evidence>
<gene>
    <name evidence="9" type="ORF">CM83_38866</name>
</gene>
<evidence type="ECO:0000256" key="8">
    <source>
        <dbReference type="SAM" id="MobiDB-lite"/>
    </source>
</evidence>
<proteinExistence type="predicted"/>
<dbReference type="EMBL" id="GBHO01029521">
    <property type="protein sequence ID" value="JAG14083.1"/>
    <property type="molecule type" value="Transcribed_RNA"/>
</dbReference>
<comment type="subcellular location">
    <subcellularLocation>
        <location evidence="1">Nucleus membrane</location>
        <topology evidence="1">Multi-pass membrane protein</topology>
    </subcellularLocation>
    <subcellularLocation>
        <location evidence="2">Rough endoplasmic reticulum membrane</location>
        <topology evidence="2">Multi-pass membrane protein</topology>
    </subcellularLocation>
</comment>
<evidence type="ECO:0000256" key="6">
    <source>
        <dbReference type="ARBA" id="ARBA00023136"/>
    </source>
</evidence>
<keyword evidence="7" id="KW-0539">Nucleus</keyword>
<evidence type="ECO:0000256" key="3">
    <source>
        <dbReference type="ARBA" id="ARBA00022692"/>
    </source>
</evidence>
<evidence type="ECO:0000256" key="7">
    <source>
        <dbReference type="ARBA" id="ARBA00023242"/>
    </source>
</evidence>
<keyword evidence="4" id="KW-0256">Endoplasmic reticulum</keyword>
<feature type="compositionally biased region" description="Polar residues" evidence="8">
    <location>
        <begin position="415"/>
        <end position="426"/>
    </location>
</feature>
<name>A0A0A9X5M5_LYGHE</name>
<evidence type="ECO:0000256" key="2">
    <source>
        <dbReference type="ARBA" id="ARBA00004269"/>
    </source>
</evidence>
<organism evidence="9">
    <name type="scientific">Lygus hesperus</name>
    <name type="common">Western plant bug</name>
    <dbReference type="NCBI Taxonomy" id="30085"/>
    <lineage>
        <taxon>Eukaryota</taxon>
        <taxon>Metazoa</taxon>
        <taxon>Ecdysozoa</taxon>
        <taxon>Arthropoda</taxon>
        <taxon>Hexapoda</taxon>
        <taxon>Insecta</taxon>
        <taxon>Pterygota</taxon>
        <taxon>Neoptera</taxon>
        <taxon>Paraneoptera</taxon>
        <taxon>Hemiptera</taxon>
        <taxon>Heteroptera</taxon>
        <taxon>Panheteroptera</taxon>
        <taxon>Cimicomorpha</taxon>
        <taxon>Miridae</taxon>
        <taxon>Mirini</taxon>
        <taxon>Lygus</taxon>
    </lineage>
</organism>
<sequence length="752" mass="83373">MAAETSESNPLYDQSIPPWKKELLLRKKLVSKGRNVWSFQLNSKYGAEDFHQSMRNMRLLQEPGDYIVNSNVVVSESKIKMVEERVTKRHSSRTMDKLRADYLNSIKNIDLNGKDDADGNSDSSEELQYGPGIVNKLKSKYLSMTLRDNQRYSSRPSLANLRRATSLENMLDDDAARAQPKAHFIKKQCNTNWQRNSKISQHHAKYLGISKGESMKRARSMDTLFKNEPKSVRPNGMTQSVIANEDLVIVDRDSEFAVGNNCAQDDKELPPPDVVKQTKKIFEKTTDSNITSDKRNKKTVLNKVTNNVKVGAVFEKPVDRVKPQLGPKPVISGDKLPPRGPNWPNKRIYPVVTSSKTSPNSSPVKAVPPRAIATVARTEPVQVPQHSGPRVVGLDAKPVLLSGGSSGLRLPSISVKPNQSADSSPLLSPVRCSPVSISSPVSIKSDDDPPDSPSRDRGSPIAKFYAENSLSSCFPRRNLMQATNPCLIKNQTVEPTLVKQVAVIRPIPAKKPLTEQEVENNLINTAKSVKKSVDEVGTESGSDSEQVQSWKEKSWQNANTMVFNFSSRPTVPDYIENDGLNITGRAAPKQNEKRDEVDTEEEWEATPFCDVSFVGDNVLINGKSSLRKDPNPNKVRARRIKFNDEATTLYEYPSEDSLIDEPSFSETRSPPPSPTPSPLPNTPIGGATLSRYTPSKSPAPTGFELGVTSTVSVLSHTQHSTPQPLQSDEYLKPVNMDQEMAWSQETTSDILF</sequence>
<dbReference type="GO" id="GO:0031965">
    <property type="term" value="C:nuclear membrane"/>
    <property type="evidence" value="ECO:0007669"/>
    <property type="project" value="UniProtKB-SubCell"/>
</dbReference>
<dbReference type="InterPro" id="IPR019130">
    <property type="entry name" value="Macoilin"/>
</dbReference>
<keyword evidence="5" id="KW-1133">Transmembrane helix</keyword>
<reference evidence="9" key="1">
    <citation type="journal article" date="2014" name="PLoS ONE">
        <title>Transcriptome-Based Identification of ABC Transporters in the Western Tarnished Plant Bug Lygus hesperus.</title>
        <authorList>
            <person name="Hull J.J."/>
            <person name="Chaney K."/>
            <person name="Geib S.M."/>
            <person name="Fabrick J.A."/>
            <person name="Brent C.S."/>
            <person name="Walsh D."/>
            <person name="Lavine L.C."/>
        </authorList>
    </citation>
    <scope>NUCLEOTIDE SEQUENCE</scope>
</reference>
<dbReference type="AlphaFoldDB" id="A0A0A9X5M5"/>
<feature type="compositionally biased region" description="Pro residues" evidence="8">
    <location>
        <begin position="669"/>
        <end position="681"/>
    </location>
</feature>
<feature type="region of interest" description="Disordered" evidence="8">
    <location>
        <begin position="407"/>
        <end position="460"/>
    </location>
</feature>
<protein>
    <submittedName>
        <fullName evidence="9">Uncharacterized protein</fullName>
    </submittedName>
</protein>
<evidence type="ECO:0000256" key="5">
    <source>
        <dbReference type="ARBA" id="ARBA00022989"/>
    </source>
</evidence>
<dbReference type="GO" id="GO:0008017">
    <property type="term" value="F:microtubule binding"/>
    <property type="evidence" value="ECO:0007669"/>
    <property type="project" value="TreeGrafter"/>
</dbReference>
<feature type="region of interest" description="Disordered" evidence="8">
    <location>
        <begin position="325"/>
        <end position="344"/>
    </location>
</feature>
<evidence type="ECO:0000313" key="9">
    <source>
        <dbReference type="EMBL" id="JAG14083.1"/>
    </source>
</evidence>